<dbReference type="EMBL" id="NCSJ02000181">
    <property type="protein sequence ID" value="RFU27994.1"/>
    <property type="molecule type" value="Genomic_DNA"/>
</dbReference>
<feature type="non-terminal residue" evidence="2">
    <location>
        <position position="83"/>
    </location>
</feature>
<accession>A0A3E2H3M5</accession>
<organism evidence="2 3">
    <name type="scientific">Scytalidium lignicola</name>
    <name type="common">Hyphomycete</name>
    <dbReference type="NCBI Taxonomy" id="5539"/>
    <lineage>
        <taxon>Eukaryota</taxon>
        <taxon>Fungi</taxon>
        <taxon>Dikarya</taxon>
        <taxon>Ascomycota</taxon>
        <taxon>Pezizomycotina</taxon>
        <taxon>Leotiomycetes</taxon>
        <taxon>Leotiomycetes incertae sedis</taxon>
        <taxon>Scytalidium</taxon>
    </lineage>
</organism>
<name>A0A3E2H3M5_SCYLI</name>
<evidence type="ECO:0000256" key="1">
    <source>
        <dbReference type="SAM" id="MobiDB-lite"/>
    </source>
</evidence>
<protein>
    <submittedName>
        <fullName evidence="2">Uncharacterized protein</fullName>
    </submittedName>
</protein>
<gene>
    <name evidence="2" type="ORF">B7463_g8346</name>
</gene>
<dbReference type="Proteomes" id="UP000258309">
    <property type="component" value="Unassembled WGS sequence"/>
</dbReference>
<evidence type="ECO:0000313" key="2">
    <source>
        <dbReference type="EMBL" id="RFU27994.1"/>
    </source>
</evidence>
<feature type="non-terminal residue" evidence="2">
    <location>
        <position position="1"/>
    </location>
</feature>
<reference evidence="2 3" key="1">
    <citation type="submission" date="2018-05" db="EMBL/GenBank/DDBJ databases">
        <title>Draft genome sequence of Scytalidium lignicola DSM 105466, a ubiquitous saprotrophic fungus.</title>
        <authorList>
            <person name="Buettner E."/>
            <person name="Gebauer A.M."/>
            <person name="Hofrichter M."/>
            <person name="Liers C."/>
            <person name="Kellner H."/>
        </authorList>
    </citation>
    <scope>NUCLEOTIDE SEQUENCE [LARGE SCALE GENOMIC DNA]</scope>
    <source>
        <strain evidence="2 3">DSM 105466</strain>
    </source>
</reference>
<keyword evidence="3" id="KW-1185">Reference proteome</keyword>
<feature type="region of interest" description="Disordered" evidence="1">
    <location>
        <begin position="42"/>
        <end position="83"/>
    </location>
</feature>
<dbReference type="AlphaFoldDB" id="A0A3E2H3M5"/>
<comment type="caution">
    <text evidence="2">The sequence shown here is derived from an EMBL/GenBank/DDBJ whole genome shotgun (WGS) entry which is preliminary data.</text>
</comment>
<sequence>MLRIIIEDCYLEYQRKQDDDIQKEFRRQITLIKFWQRSEQSDIWSPAGEGQGRLGEAAGEGRGQPGEVAGEGQGRPGKAAGEG</sequence>
<proteinExistence type="predicted"/>
<feature type="compositionally biased region" description="Gly residues" evidence="1">
    <location>
        <begin position="49"/>
        <end position="83"/>
    </location>
</feature>
<evidence type="ECO:0000313" key="3">
    <source>
        <dbReference type="Proteomes" id="UP000258309"/>
    </source>
</evidence>